<dbReference type="GO" id="GO:0003984">
    <property type="term" value="F:acetolactate synthase activity"/>
    <property type="evidence" value="ECO:0007669"/>
    <property type="project" value="TreeGrafter"/>
</dbReference>
<sequence>MTADRLAAGTGLVTGRDAMLRQLLADDTRYVFGNPGTTEIGFLDGLHDYPQLELVLALHEGVAVSAADGYARATRRPAFVQLHTAPGLGNGLGMLHNAAQARTPLVVYAGNASSREAADEPILWGDLVGMARPVCKWAVQVEHPDDVARVLRRATKVAAEPPAGPVLLSIPMNVLEESGQAQVRPTSHGRTSVVPAAGDVDRLATILLSARRVALVIGDGLIGGGAGSSVADLATMLGAPIFGGGWASEPVLEPGHPLWAGTFNTGATRAAKAAYLAADLVVFLGAPAGPPAFDNRPVPAPGIQTVQIGLVPGDLAKTAPVDLAIAADPAATCAVLVDRVRALMEEPARIRARAEADRLAVQLRDGEAEFWARAAAERDAVPIAASHLANTLGEVLPPEAVVFDESLSVRPFTARRLARRPGSYFRAPGSGIGSGLPGAIGVQLATPSRPAVGLVADGCAMYASPALWTAAHHDIPVTWVVCNNRSYRTLKSNGLAHLSPDAAAAIPGTDLGDPPIAFHQLAEAMGVRGRLVEQPGDLADALTEAVRHPGPALVEVVIDGSFP</sequence>
<evidence type="ECO:0000259" key="6">
    <source>
        <dbReference type="Pfam" id="PF02776"/>
    </source>
</evidence>
<feature type="domain" description="Thiamine pyrophosphate enzyme central" evidence="4">
    <location>
        <begin position="200"/>
        <end position="334"/>
    </location>
</feature>
<dbReference type="Proteomes" id="UP000550260">
    <property type="component" value="Unassembled WGS sequence"/>
</dbReference>
<dbReference type="PANTHER" id="PTHR18968:SF86">
    <property type="entry name" value="ACETOLACTATE SYNTHASE LARGE SUBUNIT ILVX-RELATED"/>
    <property type="match status" value="1"/>
</dbReference>
<keyword evidence="2 3" id="KW-0786">Thiamine pyrophosphate</keyword>
<accession>A0A8E1W7R8</accession>
<dbReference type="GO" id="GO:0030976">
    <property type="term" value="F:thiamine pyrophosphate binding"/>
    <property type="evidence" value="ECO:0007669"/>
    <property type="project" value="InterPro"/>
</dbReference>
<dbReference type="Pfam" id="PF02775">
    <property type="entry name" value="TPP_enzyme_C"/>
    <property type="match status" value="1"/>
</dbReference>
<reference evidence="7 8" key="1">
    <citation type="submission" date="2020-08" db="EMBL/GenBank/DDBJ databases">
        <title>Amycolatopsis echigonensis JCM 21831.</title>
        <authorList>
            <person name="Tedsree N."/>
            <person name="Kuncharoen N."/>
            <person name="Likhitwitayawuid K."/>
            <person name="Tanasupawat S."/>
        </authorList>
    </citation>
    <scope>NUCLEOTIDE SEQUENCE [LARGE SCALE GENOMIC DNA]</scope>
    <source>
        <strain evidence="7 8">JCM 21831</strain>
    </source>
</reference>
<dbReference type="PANTHER" id="PTHR18968">
    <property type="entry name" value="THIAMINE PYROPHOSPHATE ENZYMES"/>
    <property type="match status" value="1"/>
</dbReference>
<dbReference type="GO" id="GO:0050660">
    <property type="term" value="F:flavin adenine dinucleotide binding"/>
    <property type="evidence" value="ECO:0007669"/>
    <property type="project" value="TreeGrafter"/>
</dbReference>
<evidence type="ECO:0000313" key="7">
    <source>
        <dbReference type="EMBL" id="MBB2505153.1"/>
    </source>
</evidence>
<gene>
    <name evidence="7" type="ORF">H5411_39250</name>
</gene>
<dbReference type="CDD" id="cd07035">
    <property type="entry name" value="TPP_PYR_POX_like"/>
    <property type="match status" value="1"/>
</dbReference>
<dbReference type="RefSeq" id="WP_183126711.1">
    <property type="nucleotide sequence ID" value="NZ_JACJHR010000092.1"/>
</dbReference>
<dbReference type="SUPFAM" id="SSF52518">
    <property type="entry name" value="Thiamin diphosphate-binding fold (THDP-binding)"/>
    <property type="match status" value="2"/>
</dbReference>
<feature type="domain" description="Thiamine pyrophosphate enzyme N-terminal TPP-binding" evidence="6">
    <location>
        <begin position="14"/>
        <end position="118"/>
    </location>
</feature>
<dbReference type="EMBL" id="JACJHR010000092">
    <property type="protein sequence ID" value="MBB2505153.1"/>
    <property type="molecule type" value="Genomic_DNA"/>
</dbReference>
<dbReference type="InterPro" id="IPR045229">
    <property type="entry name" value="TPP_enz"/>
</dbReference>
<evidence type="ECO:0000256" key="1">
    <source>
        <dbReference type="ARBA" id="ARBA00007812"/>
    </source>
</evidence>
<dbReference type="InterPro" id="IPR012001">
    <property type="entry name" value="Thiamin_PyroP_enz_TPP-bd_dom"/>
</dbReference>
<protein>
    <submittedName>
        <fullName evidence="7">Thiamine pyrophosphate-binding protein</fullName>
    </submittedName>
</protein>
<feature type="domain" description="Thiamine pyrophosphate enzyme TPP-binding" evidence="5">
    <location>
        <begin position="419"/>
        <end position="556"/>
    </location>
</feature>
<dbReference type="AlphaFoldDB" id="A0A8E1W7R8"/>
<evidence type="ECO:0000259" key="5">
    <source>
        <dbReference type="Pfam" id="PF02775"/>
    </source>
</evidence>
<dbReference type="Pfam" id="PF00205">
    <property type="entry name" value="TPP_enzyme_M"/>
    <property type="match status" value="1"/>
</dbReference>
<dbReference type="SUPFAM" id="SSF52467">
    <property type="entry name" value="DHS-like NAD/FAD-binding domain"/>
    <property type="match status" value="1"/>
</dbReference>
<evidence type="ECO:0000256" key="3">
    <source>
        <dbReference type="RuleBase" id="RU362132"/>
    </source>
</evidence>
<dbReference type="InterPro" id="IPR011766">
    <property type="entry name" value="TPP_enzyme_TPP-bd"/>
</dbReference>
<evidence type="ECO:0000256" key="2">
    <source>
        <dbReference type="ARBA" id="ARBA00023052"/>
    </source>
</evidence>
<dbReference type="Gene3D" id="3.40.50.1220">
    <property type="entry name" value="TPP-binding domain"/>
    <property type="match status" value="1"/>
</dbReference>
<proteinExistence type="inferred from homology"/>
<dbReference type="InterPro" id="IPR012000">
    <property type="entry name" value="Thiamin_PyroP_enz_cen_dom"/>
</dbReference>
<dbReference type="GO" id="GO:0000287">
    <property type="term" value="F:magnesium ion binding"/>
    <property type="evidence" value="ECO:0007669"/>
    <property type="project" value="InterPro"/>
</dbReference>
<evidence type="ECO:0000259" key="4">
    <source>
        <dbReference type="Pfam" id="PF00205"/>
    </source>
</evidence>
<name>A0A8E1W7R8_9PSEU</name>
<comment type="caution">
    <text evidence="7">The sequence shown here is derived from an EMBL/GenBank/DDBJ whole genome shotgun (WGS) entry which is preliminary data.</text>
</comment>
<dbReference type="CDD" id="cd02002">
    <property type="entry name" value="TPP_BFDC"/>
    <property type="match status" value="1"/>
</dbReference>
<dbReference type="Pfam" id="PF02776">
    <property type="entry name" value="TPP_enzyme_N"/>
    <property type="match status" value="1"/>
</dbReference>
<dbReference type="InterPro" id="IPR029061">
    <property type="entry name" value="THDP-binding"/>
</dbReference>
<organism evidence="7 8">
    <name type="scientific">Amycolatopsis echigonensis</name>
    <dbReference type="NCBI Taxonomy" id="2576905"/>
    <lineage>
        <taxon>Bacteria</taxon>
        <taxon>Bacillati</taxon>
        <taxon>Actinomycetota</taxon>
        <taxon>Actinomycetes</taxon>
        <taxon>Pseudonocardiales</taxon>
        <taxon>Pseudonocardiaceae</taxon>
        <taxon>Amycolatopsis</taxon>
    </lineage>
</organism>
<dbReference type="InterPro" id="IPR029035">
    <property type="entry name" value="DHS-like_NAD/FAD-binding_dom"/>
</dbReference>
<evidence type="ECO:0000313" key="8">
    <source>
        <dbReference type="Proteomes" id="UP000550260"/>
    </source>
</evidence>
<comment type="similarity">
    <text evidence="1 3">Belongs to the TPP enzyme family.</text>
</comment>
<dbReference type="Gene3D" id="3.40.50.970">
    <property type="match status" value="2"/>
</dbReference>